<dbReference type="PANTHER" id="PTHR48100">
    <property type="entry name" value="BROAD-SPECIFICITY PHOSPHATASE YOR283W-RELATED"/>
    <property type="match status" value="1"/>
</dbReference>
<dbReference type="Gene3D" id="3.40.50.1240">
    <property type="entry name" value="Phosphoglycerate mutase-like"/>
    <property type="match status" value="1"/>
</dbReference>
<comment type="caution">
    <text evidence="1">The sequence shown here is derived from an EMBL/GenBank/DDBJ whole genome shotgun (WGS) entry which is preliminary data.</text>
</comment>
<dbReference type="SUPFAM" id="SSF53254">
    <property type="entry name" value="Phosphoglycerate mutase-like"/>
    <property type="match status" value="1"/>
</dbReference>
<evidence type="ECO:0000313" key="1">
    <source>
        <dbReference type="EMBL" id="PND47275.1"/>
    </source>
</evidence>
<gene>
    <name evidence="1" type="ORF">AT575_08415</name>
</gene>
<keyword evidence="2" id="KW-1185">Reference proteome</keyword>
<dbReference type="PANTHER" id="PTHR48100:SF59">
    <property type="entry name" value="ADENOSYLCOBALAMIN_ALPHA-RIBAZOLE PHOSPHATASE"/>
    <property type="match status" value="1"/>
</dbReference>
<dbReference type="CDD" id="cd07067">
    <property type="entry name" value="HP_PGM_like"/>
    <property type="match status" value="1"/>
</dbReference>
<dbReference type="RefSeq" id="WP_102777976.1">
    <property type="nucleotide sequence ID" value="NZ_CBCSGP010000004.1"/>
</dbReference>
<proteinExistence type="predicted"/>
<dbReference type="InterPro" id="IPR050275">
    <property type="entry name" value="PGM_Phosphatase"/>
</dbReference>
<evidence type="ECO:0000313" key="2">
    <source>
        <dbReference type="Proteomes" id="UP000235963"/>
    </source>
</evidence>
<dbReference type="GO" id="GO:0016791">
    <property type="term" value="F:phosphatase activity"/>
    <property type="evidence" value="ECO:0007669"/>
    <property type="project" value="TreeGrafter"/>
</dbReference>
<name>A0A2N8LAT6_9STRE</name>
<dbReference type="GO" id="GO:0005737">
    <property type="term" value="C:cytoplasm"/>
    <property type="evidence" value="ECO:0007669"/>
    <property type="project" value="TreeGrafter"/>
</dbReference>
<organism evidence="1 2">
    <name type="scientific">Streptococcus penaeicida</name>
    <dbReference type="NCBI Taxonomy" id="1765960"/>
    <lineage>
        <taxon>Bacteria</taxon>
        <taxon>Bacillati</taxon>
        <taxon>Bacillota</taxon>
        <taxon>Bacilli</taxon>
        <taxon>Lactobacillales</taxon>
        <taxon>Streptococcaceae</taxon>
        <taxon>Streptococcus</taxon>
    </lineage>
</organism>
<dbReference type="InterPro" id="IPR013078">
    <property type="entry name" value="His_Pase_superF_clade-1"/>
</dbReference>
<protein>
    <submittedName>
        <fullName evidence="1">Histidine phosphatase family protein</fullName>
    </submittedName>
</protein>
<accession>A0A2N8LAT6</accession>
<dbReference type="Proteomes" id="UP000235963">
    <property type="component" value="Unassembled WGS sequence"/>
</dbReference>
<dbReference type="SMART" id="SM00855">
    <property type="entry name" value="PGAM"/>
    <property type="match status" value="1"/>
</dbReference>
<dbReference type="InterPro" id="IPR029033">
    <property type="entry name" value="His_PPase_superfam"/>
</dbReference>
<sequence length="186" mass="22065">MTTTIYFIRHAEPNYNNHDDVLRELTEKGIDSSKKLVNLFSSIAIDKFYSSPYKRSIDTIKPLADSKNKQITIIDELRERKLSEGWIDNFNEVARKQWEDFNYKLPNGESLKEVQERNILAVNTILETSRNEIVVIGTHGTALSTIINYYQEDFKYEMFNKYKHEFPWIVKFEFNESRKKNIEIII</sequence>
<dbReference type="Pfam" id="PF00300">
    <property type="entry name" value="His_Phos_1"/>
    <property type="match status" value="1"/>
</dbReference>
<dbReference type="OrthoDB" id="2185101at2"/>
<dbReference type="EMBL" id="LOCM01000030">
    <property type="protein sequence ID" value="PND47275.1"/>
    <property type="molecule type" value="Genomic_DNA"/>
</dbReference>
<dbReference type="PIRSF" id="PIRSF000709">
    <property type="entry name" value="6PFK_2-Ptase"/>
    <property type="match status" value="1"/>
</dbReference>
<dbReference type="AlphaFoldDB" id="A0A2N8LAT6"/>
<reference evidence="1 2" key="1">
    <citation type="submission" date="2015-12" db="EMBL/GenBank/DDBJ databases">
        <title>Streptococcus penaeicida sp. nov.</title>
        <authorList>
            <person name="Gomez-Gil B."/>
            <person name="Morales-Covarrubias M."/>
        </authorList>
    </citation>
    <scope>NUCLEOTIDE SEQUENCE [LARGE SCALE GENOMIC DNA]</scope>
    <source>
        <strain evidence="1 2">CAIM 1838</strain>
    </source>
</reference>